<feature type="binding site" evidence="3">
    <location>
        <position position="276"/>
    </location>
    <ligand>
        <name>CTP</name>
        <dbReference type="ChEBI" id="CHEBI:37563"/>
    </ligand>
</feature>
<dbReference type="EC" id="4.1.1.36" evidence="3"/>
<organism evidence="7 8">
    <name type="scientific">Clostridium innocuum</name>
    <dbReference type="NCBI Taxonomy" id="1522"/>
    <lineage>
        <taxon>Bacteria</taxon>
        <taxon>Bacillati</taxon>
        <taxon>Bacillota</taxon>
        <taxon>Clostridia</taxon>
        <taxon>Eubacteriales</taxon>
        <taxon>Clostridiaceae</taxon>
        <taxon>Clostridium</taxon>
    </lineage>
</organism>
<keyword evidence="3" id="KW-0479">Metal-binding</keyword>
<dbReference type="OrthoDB" id="9802554at2"/>
<keyword evidence="3 4" id="KW-0436">Ligase</keyword>
<evidence type="ECO:0000259" key="6">
    <source>
        <dbReference type="Pfam" id="PF04127"/>
    </source>
</evidence>
<comment type="catalytic activity">
    <reaction evidence="3 4">
        <text>N-[(R)-4-phosphopantothenoyl]-L-cysteine + H(+) = (R)-4'-phosphopantetheine + CO2</text>
        <dbReference type="Rhea" id="RHEA:16793"/>
        <dbReference type="ChEBI" id="CHEBI:15378"/>
        <dbReference type="ChEBI" id="CHEBI:16526"/>
        <dbReference type="ChEBI" id="CHEBI:59458"/>
        <dbReference type="ChEBI" id="CHEBI:61723"/>
        <dbReference type="EC" id="4.1.1.36"/>
    </reaction>
</comment>
<keyword evidence="2 3" id="KW-0456">Lyase</keyword>
<dbReference type="Gene3D" id="3.40.50.10300">
    <property type="entry name" value="CoaB-like"/>
    <property type="match status" value="1"/>
</dbReference>
<feature type="active site" description="Proton donor" evidence="3">
    <location>
        <position position="155"/>
    </location>
</feature>
<feature type="binding site" evidence="3">
    <location>
        <begin position="302"/>
        <end position="305"/>
    </location>
    <ligand>
        <name>CTP</name>
        <dbReference type="ChEBI" id="CHEBI:37563"/>
    </ligand>
</feature>
<name>A0A3E2VIA5_CLOIN</name>
<comment type="similarity">
    <text evidence="3 4">In the C-terminal section; belongs to the PPC synthetase family.</text>
</comment>
<evidence type="ECO:0000256" key="4">
    <source>
        <dbReference type="RuleBase" id="RU364078"/>
    </source>
</evidence>
<feature type="domain" description="DNA/pantothenate metabolism flavoprotein C-terminal" evidence="6">
    <location>
        <begin position="183"/>
        <end position="392"/>
    </location>
</feature>
<dbReference type="SUPFAM" id="SSF52507">
    <property type="entry name" value="Homo-oligomeric flavin-containing Cys decarboxylases, HFCD"/>
    <property type="match status" value="1"/>
</dbReference>
<dbReference type="PANTHER" id="PTHR14359">
    <property type="entry name" value="HOMO-OLIGOMERIC FLAVIN CONTAINING CYS DECARBOXYLASE FAMILY"/>
    <property type="match status" value="1"/>
</dbReference>
<feature type="binding site" evidence="3">
    <location>
        <position position="321"/>
    </location>
    <ligand>
        <name>CTP</name>
        <dbReference type="ChEBI" id="CHEBI:37563"/>
    </ligand>
</feature>
<keyword evidence="3" id="KW-0511">Multifunctional enzyme</keyword>
<evidence type="ECO:0000313" key="8">
    <source>
        <dbReference type="Proteomes" id="UP000260025"/>
    </source>
</evidence>
<dbReference type="RefSeq" id="WP_117444746.1">
    <property type="nucleotide sequence ID" value="NZ_JAJFEN010000053.1"/>
</dbReference>
<feature type="region of interest" description="Phosphopantothenoylcysteine decarboxylase" evidence="3">
    <location>
        <begin position="1"/>
        <end position="187"/>
    </location>
</feature>
<dbReference type="GO" id="GO:0015937">
    <property type="term" value="P:coenzyme A biosynthetic process"/>
    <property type="evidence" value="ECO:0007669"/>
    <property type="project" value="UniProtKB-UniRule"/>
</dbReference>
<evidence type="ECO:0000256" key="1">
    <source>
        <dbReference type="ARBA" id="ARBA00022793"/>
    </source>
</evidence>
<reference evidence="7 8" key="1">
    <citation type="submission" date="2018-08" db="EMBL/GenBank/DDBJ databases">
        <title>A genome reference for cultivated species of the human gut microbiota.</title>
        <authorList>
            <person name="Zou Y."/>
            <person name="Xue W."/>
            <person name="Luo G."/>
        </authorList>
    </citation>
    <scope>NUCLEOTIDE SEQUENCE [LARGE SCALE GENOMIC DNA]</scope>
    <source>
        <strain evidence="7 8">OF01-2LB</strain>
    </source>
</reference>
<feature type="binding site" evidence="3">
    <location>
        <position position="335"/>
    </location>
    <ligand>
        <name>CTP</name>
        <dbReference type="ChEBI" id="CHEBI:37563"/>
    </ligand>
</feature>
<keyword evidence="3 4" id="KW-0288">FMN</keyword>
<comment type="catalytic activity">
    <reaction evidence="3 4">
        <text>(R)-4'-phosphopantothenate + L-cysteine + CTP = N-[(R)-4-phosphopantothenoyl]-L-cysteine + CMP + diphosphate + H(+)</text>
        <dbReference type="Rhea" id="RHEA:19397"/>
        <dbReference type="ChEBI" id="CHEBI:10986"/>
        <dbReference type="ChEBI" id="CHEBI:15378"/>
        <dbReference type="ChEBI" id="CHEBI:33019"/>
        <dbReference type="ChEBI" id="CHEBI:35235"/>
        <dbReference type="ChEBI" id="CHEBI:37563"/>
        <dbReference type="ChEBI" id="CHEBI:59458"/>
        <dbReference type="ChEBI" id="CHEBI:60377"/>
        <dbReference type="EC" id="6.3.2.5"/>
    </reaction>
</comment>
<dbReference type="EMBL" id="QVEV01000048">
    <property type="protein sequence ID" value="RGC10287.1"/>
    <property type="molecule type" value="Genomic_DNA"/>
</dbReference>
<dbReference type="GO" id="GO:0015941">
    <property type="term" value="P:pantothenate catabolic process"/>
    <property type="evidence" value="ECO:0007669"/>
    <property type="project" value="InterPro"/>
</dbReference>
<feature type="region of interest" description="Phosphopantothenate--cysteine ligase" evidence="3">
    <location>
        <begin position="188"/>
        <end position="402"/>
    </location>
</feature>
<dbReference type="InterPro" id="IPR036551">
    <property type="entry name" value="Flavin_trans-like"/>
</dbReference>
<accession>A0A3E2VIA5</accession>
<keyword evidence="3" id="KW-0460">Magnesium</keyword>
<comment type="cofactor">
    <cofactor evidence="3">
        <name>FMN</name>
        <dbReference type="ChEBI" id="CHEBI:58210"/>
    </cofactor>
    <text evidence="3">Binds 1 FMN per subunit.</text>
</comment>
<dbReference type="SUPFAM" id="SSF102645">
    <property type="entry name" value="CoaB-like"/>
    <property type="match status" value="1"/>
</dbReference>
<dbReference type="InterPro" id="IPR003382">
    <property type="entry name" value="Flavoprotein"/>
</dbReference>
<dbReference type="Pfam" id="PF04127">
    <property type="entry name" value="DFP"/>
    <property type="match status" value="1"/>
</dbReference>
<dbReference type="NCBIfam" id="TIGR00521">
    <property type="entry name" value="coaBC_dfp"/>
    <property type="match status" value="1"/>
</dbReference>
<sequence>MKKTVVLGVSGGIAAFKAAQLTSNLIKKGYDVEVIMTQNATEFITPLTFESLTKHNVMVSTFEKVADRSVKHISIARRADIFVIVPATANVIAKIVHGLADDMLTTTFLAADCPKVICPAMNTGMYENPVTQKNLAAAKALGYELVEPEVGYLACGDTGKGKLADIAHIEECIHRTLETTGLLKGKRVLVTAGPTREALDPVRFISNHSSGKMGYEIARAARDMGADVTLISGPVQLSAPQGVRVVNVVSAQDMFAAVQKEYASCDIIIKAAAVGDYRAQKTEDNKIKKQGEFLEITFVKNPDILAWLGEHRVSNQIICGFAMETEHLLKHATEKLNKKNCDMIVANNLHEQGAGFQGDTNVVTLIQKDHSETLDLMSKYEVGVEILTRLAALSKERGESQC</sequence>
<keyword evidence="3 4" id="KW-0285">Flavoprotein</keyword>
<protein>
    <recommendedName>
        <fullName evidence="3">Coenzyme A biosynthesis bifunctional protein CoaBC</fullName>
    </recommendedName>
    <alternativeName>
        <fullName evidence="3">DNA/pantothenate metabolism flavoprotein</fullName>
    </alternativeName>
    <alternativeName>
        <fullName evidence="3">Phosphopantothenoylcysteine synthetase/decarboxylase</fullName>
        <shortName evidence="3">PPCS-PPCDC</shortName>
    </alternativeName>
    <domain>
        <recommendedName>
            <fullName evidence="3">Phosphopantothenoylcysteine decarboxylase</fullName>
            <shortName evidence="3">PPC decarboxylase</shortName>
            <shortName evidence="3">PPC-DC</shortName>
            <ecNumber evidence="3">4.1.1.36</ecNumber>
        </recommendedName>
        <alternativeName>
            <fullName evidence="3">CoaC</fullName>
        </alternativeName>
    </domain>
    <domain>
        <recommendedName>
            <fullName evidence="3">Phosphopantothenate--cysteine ligase</fullName>
            <ecNumber evidence="3">6.3.2.5</ecNumber>
        </recommendedName>
        <alternativeName>
            <fullName evidence="3">CoaB</fullName>
        </alternativeName>
        <alternativeName>
            <fullName evidence="3">Phosphopantothenoylcysteine synthetase</fullName>
            <shortName evidence="3">PPC synthetase</shortName>
            <shortName evidence="3">PPC-S</shortName>
        </alternativeName>
    </domain>
</protein>
<comment type="function">
    <text evidence="4">Catalyzes two steps in the biosynthesis of coenzyme A. In the first step cysteine is conjugated to 4'-phosphopantothenate to form 4-phosphopantothenoylcysteine, in the latter compound is decarboxylated to form 4'-phosphopantotheine.</text>
</comment>
<dbReference type="GO" id="GO:0071513">
    <property type="term" value="C:phosphopantothenoylcysteine decarboxylase complex"/>
    <property type="evidence" value="ECO:0007669"/>
    <property type="project" value="TreeGrafter"/>
</dbReference>
<comment type="pathway">
    <text evidence="3 4">Cofactor biosynthesis; coenzyme A biosynthesis; CoA from (R)-pantothenate: step 2/5.</text>
</comment>
<proteinExistence type="inferred from homology"/>
<evidence type="ECO:0000259" key="5">
    <source>
        <dbReference type="Pfam" id="PF02441"/>
    </source>
</evidence>
<evidence type="ECO:0000256" key="3">
    <source>
        <dbReference type="HAMAP-Rule" id="MF_02225"/>
    </source>
</evidence>
<dbReference type="InterPro" id="IPR035929">
    <property type="entry name" value="CoaB-like_sf"/>
</dbReference>
<comment type="pathway">
    <text evidence="3 4">Cofactor biosynthesis; coenzyme A biosynthesis; CoA from (R)-pantothenate: step 3/5.</text>
</comment>
<comment type="caution">
    <text evidence="3">Lacks conserved residue(s) required for the propagation of feature annotation.</text>
</comment>
<dbReference type="GO" id="GO:0046872">
    <property type="term" value="F:metal ion binding"/>
    <property type="evidence" value="ECO:0007669"/>
    <property type="project" value="UniProtKB-KW"/>
</dbReference>
<dbReference type="Pfam" id="PF02441">
    <property type="entry name" value="Flavoprotein"/>
    <property type="match status" value="1"/>
</dbReference>
<feature type="binding site" evidence="3">
    <location>
        <position position="339"/>
    </location>
    <ligand>
        <name>CTP</name>
        <dbReference type="ChEBI" id="CHEBI:37563"/>
    </ligand>
</feature>
<dbReference type="GO" id="GO:0004632">
    <property type="term" value="F:phosphopantothenate--cysteine ligase activity"/>
    <property type="evidence" value="ECO:0007669"/>
    <property type="project" value="UniProtKB-UniRule"/>
</dbReference>
<comment type="cofactor">
    <cofactor evidence="3">
        <name>Mg(2+)</name>
        <dbReference type="ChEBI" id="CHEBI:18420"/>
    </cofactor>
</comment>
<dbReference type="AlphaFoldDB" id="A0A3E2VIA5"/>
<dbReference type="UniPathway" id="UPA00241">
    <property type="reaction ID" value="UER00353"/>
</dbReference>
<evidence type="ECO:0000313" key="7">
    <source>
        <dbReference type="EMBL" id="RGC10287.1"/>
    </source>
</evidence>
<dbReference type="GO" id="GO:0010181">
    <property type="term" value="F:FMN binding"/>
    <property type="evidence" value="ECO:0007669"/>
    <property type="project" value="UniProtKB-UniRule"/>
</dbReference>
<dbReference type="EC" id="6.3.2.5" evidence="3"/>
<dbReference type="GO" id="GO:0004633">
    <property type="term" value="F:phosphopantothenoylcysteine decarboxylase activity"/>
    <property type="evidence" value="ECO:0007669"/>
    <property type="project" value="UniProtKB-UniRule"/>
</dbReference>
<keyword evidence="1 3" id="KW-0210">Decarboxylase</keyword>
<gene>
    <name evidence="3 7" type="primary">coaBC</name>
    <name evidence="7" type="ORF">DXA38_20150</name>
</gene>
<evidence type="ECO:0000256" key="2">
    <source>
        <dbReference type="ARBA" id="ARBA00023239"/>
    </source>
</evidence>
<comment type="caution">
    <text evidence="7">The sequence shown here is derived from an EMBL/GenBank/DDBJ whole genome shotgun (WGS) entry which is preliminary data.</text>
</comment>
<dbReference type="PANTHER" id="PTHR14359:SF6">
    <property type="entry name" value="PHOSPHOPANTOTHENOYLCYSTEINE DECARBOXYLASE"/>
    <property type="match status" value="1"/>
</dbReference>
<feature type="domain" description="Flavoprotein" evidence="5">
    <location>
        <begin position="3"/>
        <end position="175"/>
    </location>
</feature>
<dbReference type="HAMAP" id="MF_02225">
    <property type="entry name" value="CoaBC"/>
    <property type="match status" value="1"/>
</dbReference>
<dbReference type="Proteomes" id="UP000260025">
    <property type="component" value="Unassembled WGS sequence"/>
</dbReference>
<feature type="binding site" evidence="3">
    <location>
        <position position="286"/>
    </location>
    <ligand>
        <name>CTP</name>
        <dbReference type="ChEBI" id="CHEBI:37563"/>
    </ligand>
</feature>
<comment type="function">
    <text evidence="3">Catalyzes two sequential steps in the biosynthesis of coenzyme A. In the first step cysteine is conjugated to 4'-phosphopantothenate to form 4-phosphopantothenoylcysteine. In the second step the latter compound is decarboxylated to form 4'-phosphopantotheine.</text>
</comment>
<dbReference type="InterPro" id="IPR005252">
    <property type="entry name" value="CoaBC"/>
</dbReference>
<dbReference type="InterPro" id="IPR007085">
    <property type="entry name" value="DNA/pantothenate-metab_flavo_C"/>
</dbReference>
<comment type="similarity">
    <text evidence="3 4">In the N-terminal section; belongs to the HFCD (homo-oligomeric flavin containing Cys decarboxylase) superfamily.</text>
</comment>
<dbReference type="Gene3D" id="3.40.50.1950">
    <property type="entry name" value="Flavin prenyltransferase-like"/>
    <property type="match status" value="1"/>
</dbReference>